<evidence type="ECO:0000313" key="2">
    <source>
        <dbReference type="Proteomes" id="UP000194546"/>
    </source>
</evidence>
<reference evidence="1 2" key="1">
    <citation type="submission" date="2017-03" db="EMBL/GenBank/DDBJ databases">
        <title>Genome analysis of strain PAMC 26510.</title>
        <authorList>
            <person name="Oh H.-M."/>
            <person name="Yang J.-A."/>
        </authorList>
    </citation>
    <scope>NUCLEOTIDE SEQUENCE [LARGE SCALE GENOMIC DNA]</scope>
    <source>
        <strain evidence="1 2">PAMC 26510</strain>
    </source>
</reference>
<dbReference type="EMBL" id="NBTY01000055">
    <property type="protein sequence ID" value="OTP76690.1"/>
    <property type="molecule type" value="Genomic_DNA"/>
</dbReference>
<sequence length="47" mass="5346">MTSIAVWIYSILHRKWTGVAGFRTGPTLIETVKARVQVYDYSSNLCL</sequence>
<gene>
    <name evidence="1" type="ORF">PAMC26510_09825</name>
</gene>
<evidence type="ECO:0000313" key="1">
    <source>
        <dbReference type="EMBL" id="OTP76690.1"/>
    </source>
</evidence>
<comment type="caution">
    <text evidence="1">The sequence shown here is derived from an EMBL/GenBank/DDBJ whole genome shotgun (WGS) entry which is preliminary data.</text>
</comment>
<proteinExistence type="predicted"/>
<name>A0A242MZ41_CABSO</name>
<organism evidence="1 2">
    <name type="scientific">Caballeronia sordidicola</name>
    <name type="common">Burkholderia sordidicola</name>
    <dbReference type="NCBI Taxonomy" id="196367"/>
    <lineage>
        <taxon>Bacteria</taxon>
        <taxon>Pseudomonadati</taxon>
        <taxon>Pseudomonadota</taxon>
        <taxon>Betaproteobacteria</taxon>
        <taxon>Burkholderiales</taxon>
        <taxon>Burkholderiaceae</taxon>
        <taxon>Caballeronia</taxon>
    </lineage>
</organism>
<protein>
    <submittedName>
        <fullName evidence="1">Uncharacterized protein</fullName>
    </submittedName>
</protein>
<dbReference type="Proteomes" id="UP000194546">
    <property type="component" value="Unassembled WGS sequence"/>
</dbReference>
<accession>A0A242MZ41</accession>
<dbReference type="AlphaFoldDB" id="A0A242MZ41"/>